<dbReference type="Pfam" id="PF13472">
    <property type="entry name" value="Lipase_GDSL_2"/>
    <property type="match status" value="1"/>
</dbReference>
<dbReference type="InterPro" id="IPR013830">
    <property type="entry name" value="SGNH_hydro"/>
</dbReference>
<dbReference type="CDD" id="cd01832">
    <property type="entry name" value="SGNH_hydrolase_like_1"/>
    <property type="match status" value="1"/>
</dbReference>
<evidence type="ECO:0000259" key="1">
    <source>
        <dbReference type="Pfam" id="PF13472"/>
    </source>
</evidence>
<organism evidence="2 3">
    <name type="scientific">Gordonia crocea</name>
    <dbReference type="NCBI Taxonomy" id="589162"/>
    <lineage>
        <taxon>Bacteria</taxon>
        <taxon>Bacillati</taxon>
        <taxon>Actinomycetota</taxon>
        <taxon>Actinomycetes</taxon>
        <taxon>Mycobacteriales</taxon>
        <taxon>Gordoniaceae</taxon>
        <taxon>Gordonia</taxon>
    </lineage>
</organism>
<dbReference type="SUPFAM" id="SSF52266">
    <property type="entry name" value="SGNH hydrolase"/>
    <property type="match status" value="1"/>
</dbReference>
<reference evidence="3" key="1">
    <citation type="submission" date="2019-06" db="EMBL/GenBank/DDBJ databases">
        <title>Gordonia isolated from sludge of a wastewater treatment plant.</title>
        <authorList>
            <person name="Tamura T."/>
            <person name="Aoyama K."/>
            <person name="Kang Y."/>
            <person name="Saito S."/>
            <person name="Akiyama N."/>
            <person name="Yazawa K."/>
            <person name="Gonoi T."/>
            <person name="Mikami Y."/>
        </authorList>
    </citation>
    <scope>NUCLEOTIDE SEQUENCE [LARGE SCALE GENOMIC DNA]</scope>
    <source>
        <strain evidence="3">NBRC 107697</strain>
    </source>
</reference>
<dbReference type="InterPro" id="IPR053140">
    <property type="entry name" value="GDSL_Rv0518-like"/>
</dbReference>
<dbReference type="Gene3D" id="3.40.50.1110">
    <property type="entry name" value="SGNH hydrolase"/>
    <property type="match status" value="1"/>
</dbReference>
<evidence type="ECO:0000313" key="2">
    <source>
        <dbReference type="EMBL" id="GED96680.1"/>
    </source>
</evidence>
<name>A0A7M3SVK6_9ACTN</name>
<gene>
    <name evidence="2" type="ORF">nbrc107697_07190</name>
</gene>
<dbReference type="PANTHER" id="PTHR43784">
    <property type="entry name" value="GDSL-LIKE LIPASE/ACYLHYDROLASE, PUTATIVE (AFU_ORTHOLOGUE AFUA_2G00820)-RELATED"/>
    <property type="match status" value="1"/>
</dbReference>
<evidence type="ECO:0000313" key="3">
    <source>
        <dbReference type="Proteomes" id="UP000444980"/>
    </source>
</evidence>
<keyword evidence="3" id="KW-1185">Reference proteome</keyword>
<dbReference type="AlphaFoldDB" id="A0A7M3SVK6"/>
<dbReference type="Proteomes" id="UP000444980">
    <property type="component" value="Unassembled WGS sequence"/>
</dbReference>
<protein>
    <submittedName>
        <fullName evidence="2">Lipase</fullName>
    </submittedName>
</protein>
<dbReference type="PANTHER" id="PTHR43784:SF2">
    <property type="entry name" value="GDSL-LIKE LIPASE_ACYLHYDROLASE, PUTATIVE (AFU_ORTHOLOGUE AFUA_2G00820)-RELATED"/>
    <property type="match status" value="1"/>
</dbReference>
<comment type="caution">
    <text evidence="2">The sequence shown here is derived from an EMBL/GenBank/DDBJ whole genome shotgun (WGS) entry which is preliminary data.</text>
</comment>
<sequence length="260" mass="27630">MPADSIAATVIPRVRFAAIGDSFTEGVGDPRPDGNMRGWADLVAEGLALAHGEPIAYANFAIRGRLLGPIVDDQLPAALRLDPAPTILTINGGGNDMLRRGCDPAFLHSKTEQAVLDGAASGARVVLLSGADPSAQLPFGSTIHQRGEQLTAMVAEIAARHDVTFVDLFNTAELRNPSYWSSDRLHLAPQGHRRVAAEVLAALVDNAPTPEPATAAATPGLLDHVEFAGRHLFPWVMRRVRGRSSGDGRDPKHPDWTVVG</sequence>
<proteinExistence type="predicted"/>
<feature type="domain" description="SGNH hydrolase-type esterase" evidence="1">
    <location>
        <begin position="18"/>
        <end position="194"/>
    </location>
</feature>
<dbReference type="OrthoDB" id="3465773at2"/>
<dbReference type="InterPro" id="IPR036514">
    <property type="entry name" value="SGNH_hydro_sf"/>
</dbReference>
<dbReference type="EMBL" id="BJOU01000001">
    <property type="protein sequence ID" value="GED96680.1"/>
    <property type="molecule type" value="Genomic_DNA"/>
</dbReference>
<accession>A0A7M3SVK6</accession>